<organism evidence="1 2">
    <name type="scientific">Pectobacterium quasiaquaticum</name>
    <dbReference type="NCBI Taxonomy" id="2774015"/>
    <lineage>
        <taxon>Bacteria</taxon>
        <taxon>Pseudomonadati</taxon>
        <taxon>Pseudomonadota</taxon>
        <taxon>Gammaproteobacteria</taxon>
        <taxon>Enterobacterales</taxon>
        <taxon>Pectobacteriaceae</taxon>
        <taxon>Pectobacterium</taxon>
    </lineage>
</organism>
<sequence length="72" mass="8002">MFGQIFLQIFGGTASKEDAIHVFKDWNMSGDTAFSGKTEQPPSVYGLLTQIRNMLTKKSDNVGESTKKEDDN</sequence>
<name>A0A9Q2EKJ9_9GAMM</name>
<proteinExistence type="predicted"/>
<evidence type="ECO:0000313" key="2">
    <source>
        <dbReference type="Proteomes" id="UP000806577"/>
    </source>
</evidence>
<dbReference type="AlphaFoldDB" id="A0A9Q2EKJ9"/>
<gene>
    <name evidence="1" type="ORF">IG609_014235</name>
</gene>
<keyword evidence="2" id="KW-1185">Reference proteome</keyword>
<dbReference type="EMBL" id="CP065177">
    <property type="protein sequence ID" value="URG51012.1"/>
    <property type="molecule type" value="Genomic_DNA"/>
</dbReference>
<dbReference type="Proteomes" id="UP000806577">
    <property type="component" value="Chromosome"/>
</dbReference>
<protein>
    <submittedName>
        <fullName evidence="1">Uncharacterized protein</fullName>
    </submittedName>
</protein>
<reference evidence="1 2" key="1">
    <citation type="journal article" date="2021" name="Int. J. Syst. Evol. Microbiol.">
        <title>&lt;i&gt;Pectobacterium quasiaquaticum&lt;/i&gt; sp. nov., isolated from waterways.</title>
        <authorList>
            <person name="Ben Moussa H."/>
            <person name="Pedron J."/>
            <person name="Bertrand C."/>
            <person name="Hecquet A."/>
            <person name="Barny M.A."/>
        </authorList>
    </citation>
    <scope>NUCLEOTIDE SEQUENCE [LARGE SCALE GENOMIC DNA]</scope>
    <source>
        <strain evidence="1 2">A477-S1-J17</strain>
    </source>
</reference>
<accession>A0A9Q2EKJ9</accession>
<evidence type="ECO:0000313" key="1">
    <source>
        <dbReference type="EMBL" id="URG51012.1"/>
    </source>
</evidence>
<dbReference type="KEGG" id="pqu:IG609_014235"/>